<dbReference type="Gene3D" id="1.10.150.720">
    <property type="entry name" value="Haloacid dehalogenase-like hydrolase"/>
    <property type="match status" value="1"/>
</dbReference>
<dbReference type="Proteomes" id="UP001549921">
    <property type="component" value="Unassembled WGS sequence"/>
</dbReference>
<evidence type="ECO:0000313" key="1">
    <source>
        <dbReference type="EMBL" id="KAL0851848.1"/>
    </source>
</evidence>
<comment type="caution">
    <text evidence="1">The sequence shown here is derived from an EMBL/GenBank/DDBJ whole genome shotgun (WGS) entry which is preliminary data.</text>
</comment>
<gene>
    <name evidence="1" type="ORF">ABMA28_000147</name>
</gene>
<name>A0ABD0TR71_LOXSC</name>
<dbReference type="SFLD" id="SFLDS00003">
    <property type="entry name" value="Haloacid_Dehalogenase"/>
    <property type="match status" value="1"/>
</dbReference>
<dbReference type="InterPro" id="IPR051828">
    <property type="entry name" value="HAD-like_hydrolase_domain"/>
</dbReference>
<evidence type="ECO:0000313" key="2">
    <source>
        <dbReference type="Proteomes" id="UP001549921"/>
    </source>
</evidence>
<dbReference type="NCBIfam" id="TIGR01509">
    <property type="entry name" value="HAD-SF-IA-v3"/>
    <property type="match status" value="1"/>
</dbReference>
<organism evidence="1 2">
    <name type="scientific">Loxostege sticticalis</name>
    <name type="common">Beet webworm moth</name>
    <dbReference type="NCBI Taxonomy" id="481309"/>
    <lineage>
        <taxon>Eukaryota</taxon>
        <taxon>Metazoa</taxon>
        <taxon>Ecdysozoa</taxon>
        <taxon>Arthropoda</taxon>
        <taxon>Hexapoda</taxon>
        <taxon>Insecta</taxon>
        <taxon>Pterygota</taxon>
        <taxon>Neoptera</taxon>
        <taxon>Endopterygota</taxon>
        <taxon>Lepidoptera</taxon>
        <taxon>Glossata</taxon>
        <taxon>Ditrysia</taxon>
        <taxon>Pyraloidea</taxon>
        <taxon>Crambidae</taxon>
        <taxon>Pyraustinae</taxon>
        <taxon>Loxostege</taxon>
    </lineage>
</organism>
<dbReference type="SUPFAM" id="SSF56784">
    <property type="entry name" value="HAD-like"/>
    <property type="match status" value="1"/>
</dbReference>
<dbReference type="Pfam" id="PF00702">
    <property type="entry name" value="Hydrolase"/>
    <property type="match status" value="1"/>
</dbReference>
<dbReference type="EMBL" id="JBEDNZ010000001">
    <property type="protein sequence ID" value="KAL0851848.1"/>
    <property type="molecule type" value="Genomic_DNA"/>
</dbReference>
<dbReference type="InterPro" id="IPR036412">
    <property type="entry name" value="HAD-like_sf"/>
</dbReference>
<dbReference type="InterPro" id="IPR044924">
    <property type="entry name" value="HAD-SF_hydro_IA_REG-2-like_cap"/>
</dbReference>
<dbReference type="SFLD" id="SFLDG01129">
    <property type="entry name" value="C1.5:_HAD__Beta-PGM__Phosphata"/>
    <property type="match status" value="1"/>
</dbReference>
<dbReference type="CDD" id="cd16415">
    <property type="entry name" value="HAD_dREG-2_like"/>
    <property type="match status" value="1"/>
</dbReference>
<sequence>MSLKGIKLITFDATNTLLKFRVPPWQYYTVIARDHGFTGSEEMVRGRLLDSYKIMWDKYPNFGRSKISWEEWWTRVVKKTFEGHLPSSANVDNIAAKLIDEFKTSKCWSVAPAGDRLLCVLQSRGKTVGVISNFDPRLKDILQSVKIKDYFDFILTSYQIGYSKPDERIFKHALEQCEKLVKPSEALHIGDDVNKDYQGAKAAGWHALLVADKIESEIPPALGHVFKNLEELCLAIEQDKLKL</sequence>
<evidence type="ECO:0008006" key="3">
    <source>
        <dbReference type="Google" id="ProtNLM"/>
    </source>
</evidence>
<dbReference type="NCBIfam" id="TIGR02252">
    <property type="entry name" value="DREG-2"/>
    <property type="match status" value="1"/>
</dbReference>
<accession>A0ABD0TR71</accession>
<dbReference type="InterPro" id="IPR023214">
    <property type="entry name" value="HAD_sf"/>
</dbReference>
<dbReference type="Gene3D" id="3.40.50.1000">
    <property type="entry name" value="HAD superfamily/HAD-like"/>
    <property type="match status" value="1"/>
</dbReference>
<dbReference type="AlphaFoldDB" id="A0ABD0TR71"/>
<dbReference type="InterPro" id="IPR006439">
    <property type="entry name" value="HAD-SF_hydro_IA"/>
</dbReference>
<reference evidence="1 2" key="1">
    <citation type="submission" date="2024-06" db="EMBL/GenBank/DDBJ databases">
        <title>A chromosome-level genome assembly of beet webworm, Loxostege sticticalis.</title>
        <authorList>
            <person name="Zhang Y."/>
        </authorList>
    </citation>
    <scope>NUCLEOTIDE SEQUENCE [LARGE SCALE GENOMIC DNA]</scope>
    <source>
        <strain evidence="1">AQ028</strain>
        <tissue evidence="1">Male pupae</tissue>
    </source>
</reference>
<protein>
    <recommendedName>
        <fullName evidence="3">Rhythmically expressed gene 2 protein</fullName>
    </recommendedName>
</protein>
<dbReference type="InterPro" id="IPR011949">
    <property type="entry name" value="HAD-SF_hydro_IA_REG-2-like"/>
</dbReference>
<proteinExistence type="predicted"/>
<dbReference type="PANTHER" id="PTHR46191">
    <property type="match status" value="1"/>
</dbReference>
<dbReference type="PANTHER" id="PTHR46191:SF2">
    <property type="entry name" value="HALOACID DEHALOGENASE-LIKE HYDROLASE DOMAIN-CONTAINING PROTEIN 3"/>
    <property type="match status" value="1"/>
</dbReference>
<dbReference type="NCBIfam" id="TIGR01549">
    <property type="entry name" value="HAD-SF-IA-v1"/>
    <property type="match status" value="1"/>
</dbReference>